<accession>A0A265N644</accession>
<gene>
    <name evidence="1" type="ORF">CIL03_16865</name>
</gene>
<protein>
    <submittedName>
        <fullName evidence="1">Uncharacterized protein</fullName>
    </submittedName>
</protein>
<keyword evidence="2" id="KW-1185">Reference proteome</keyword>
<proteinExistence type="predicted"/>
<sequence length="77" mass="8749">MWIRVQNKKELVFCGSFSISRNFGGEKKHSILGSVPNGFWGDKKVILVLYRTSDNALDELTRIQGALLNETKVFEMS</sequence>
<name>A0A265N644_9BACI</name>
<dbReference type="RefSeq" id="WP_094887061.1">
    <property type="nucleotide sequence ID" value="NZ_NPMS01000010.1"/>
</dbReference>
<evidence type="ECO:0000313" key="1">
    <source>
        <dbReference type="EMBL" id="OZU87488.1"/>
    </source>
</evidence>
<dbReference type="OrthoDB" id="1956952at2"/>
<dbReference type="AlphaFoldDB" id="A0A265N644"/>
<dbReference type="Proteomes" id="UP000216498">
    <property type="component" value="Unassembled WGS sequence"/>
</dbReference>
<reference evidence="1 2" key="1">
    <citation type="submission" date="2017-08" db="EMBL/GenBank/DDBJ databases">
        <title>Virgibacillus indicus sp. nov. and Virgibacillus profoundi sp. nov, two moderately halophilic bacteria isolated from marine sediment by using the Microfluidic Streak Plate.</title>
        <authorList>
            <person name="Xu B."/>
            <person name="Hu B."/>
            <person name="Wang J."/>
            <person name="Zhu Y."/>
            <person name="Huang L."/>
            <person name="Du W."/>
            <person name="Huang Y."/>
        </authorList>
    </citation>
    <scope>NUCLEOTIDE SEQUENCE [LARGE SCALE GENOMIC DNA]</scope>
    <source>
        <strain evidence="1 2">IO3-P2-C2</strain>
    </source>
</reference>
<comment type="caution">
    <text evidence="1">The sequence shown here is derived from an EMBL/GenBank/DDBJ whole genome shotgun (WGS) entry which is preliminary data.</text>
</comment>
<dbReference type="EMBL" id="NPMS01000010">
    <property type="protein sequence ID" value="OZU87488.1"/>
    <property type="molecule type" value="Genomic_DNA"/>
</dbReference>
<organism evidence="1 2">
    <name type="scientific">Virgibacillus indicus</name>
    <dbReference type="NCBI Taxonomy" id="2024554"/>
    <lineage>
        <taxon>Bacteria</taxon>
        <taxon>Bacillati</taxon>
        <taxon>Bacillota</taxon>
        <taxon>Bacilli</taxon>
        <taxon>Bacillales</taxon>
        <taxon>Bacillaceae</taxon>
        <taxon>Virgibacillus</taxon>
    </lineage>
</organism>
<evidence type="ECO:0000313" key="2">
    <source>
        <dbReference type="Proteomes" id="UP000216498"/>
    </source>
</evidence>